<gene>
    <name evidence="3" type="ORF">DXC80_03920</name>
</gene>
<dbReference type="EMBL" id="QSRK01000004">
    <property type="protein sequence ID" value="RGL16326.1"/>
    <property type="molecule type" value="Genomic_DNA"/>
</dbReference>
<comment type="caution">
    <text evidence="3">The sequence shown here is derived from an EMBL/GenBank/DDBJ whole genome shotgun (WGS) entry which is preliminary data.</text>
</comment>
<feature type="coiled-coil region" evidence="1">
    <location>
        <begin position="240"/>
        <end position="295"/>
    </location>
</feature>
<protein>
    <submittedName>
        <fullName evidence="3">Recombinase</fullName>
    </submittedName>
</protein>
<dbReference type="Gene3D" id="1.10.287.950">
    <property type="entry name" value="Methyl-accepting chemotaxis protein"/>
    <property type="match status" value="1"/>
</dbReference>
<dbReference type="Proteomes" id="UP000260795">
    <property type="component" value="Unassembled WGS sequence"/>
</dbReference>
<feature type="compositionally biased region" description="Basic and acidic residues" evidence="2">
    <location>
        <begin position="17"/>
        <end position="27"/>
    </location>
</feature>
<evidence type="ECO:0000256" key="1">
    <source>
        <dbReference type="SAM" id="Coils"/>
    </source>
</evidence>
<dbReference type="GO" id="GO:0006310">
    <property type="term" value="P:DNA recombination"/>
    <property type="evidence" value="ECO:0007669"/>
    <property type="project" value="InterPro"/>
</dbReference>
<dbReference type="GO" id="GO:0003677">
    <property type="term" value="F:DNA binding"/>
    <property type="evidence" value="ECO:0007669"/>
    <property type="project" value="InterPro"/>
</dbReference>
<dbReference type="SUPFAM" id="SSF57997">
    <property type="entry name" value="Tropomyosin"/>
    <property type="match status" value="1"/>
</dbReference>
<organism evidence="3 4">
    <name type="scientific">Bacteroides uniformis</name>
    <dbReference type="NCBI Taxonomy" id="820"/>
    <lineage>
        <taxon>Bacteria</taxon>
        <taxon>Pseudomonadati</taxon>
        <taxon>Bacteroidota</taxon>
        <taxon>Bacteroidia</taxon>
        <taxon>Bacteroidales</taxon>
        <taxon>Bacteroidaceae</taxon>
        <taxon>Bacteroides</taxon>
    </lineage>
</organism>
<reference evidence="3 4" key="1">
    <citation type="submission" date="2018-08" db="EMBL/GenBank/DDBJ databases">
        <title>A genome reference for cultivated species of the human gut microbiota.</title>
        <authorList>
            <person name="Zou Y."/>
            <person name="Xue W."/>
            <person name="Luo G."/>
        </authorList>
    </citation>
    <scope>NUCLEOTIDE SEQUENCE [LARGE SCALE GENOMIC DNA]</scope>
    <source>
        <strain evidence="3 4">TF08-13</strain>
    </source>
</reference>
<dbReference type="CDD" id="cd17242">
    <property type="entry name" value="MobM_relaxase"/>
    <property type="match status" value="1"/>
</dbReference>
<accession>A0A3E4R7S8</accession>
<proteinExistence type="predicted"/>
<evidence type="ECO:0000313" key="4">
    <source>
        <dbReference type="Proteomes" id="UP000260795"/>
    </source>
</evidence>
<evidence type="ECO:0000313" key="3">
    <source>
        <dbReference type="EMBL" id="RGL16326.1"/>
    </source>
</evidence>
<dbReference type="Gene3D" id="3.30.930.30">
    <property type="match status" value="1"/>
</dbReference>
<sequence length="482" mass="54725">MAAKQVMDVRSSTEGISRLESDEQQRNWRNEKWERKAKDSLANYDPTRAHLNFEVARGGIVQPIDTSKTIAEKMAKNLAARGIRNPNDNPNARRKNRIIGQFIFGGNRQRMHEIAFGSQKVDLTKGADNSSITRSKDIELWAKDVYDFMARRYGEENIISFYVHLDEKNPHVHCTMVPVDPTTNKISWRNIFGKSLAEESANMNHLHTIFEHEVGGKWGLERGSNMAEIGAKHRSTEEYKRDLVRSVEELANTVQELNRQIQRLQIKVKSFTSMIEHLQERKEDIRSQIEEIAMRFADGEKDDAKLAQKIAQLSAKLDKTNADIDMRQQMLDETTELLNSAQAKLASMLRQQENLVEVVRDKNDIVATRAERDVARACNTAMATSFAPLMDTLSSEQKELLDTTGFTDLLENSQNIMNCAMLLALNYVKQATTYAESCGGGGSPGIGWGRAKDDDDDRWWLRCVTKASEMIGSGGRRQGRRR</sequence>
<dbReference type="RefSeq" id="WP_117680720.1">
    <property type="nucleotide sequence ID" value="NZ_QSRK01000004.1"/>
</dbReference>
<keyword evidence="1" id="KW-0175">Coiled coil</keyword>
<feature type="region of interest" description="Disordered" evidence="2">
    <location>
        <begin position="1"/>
        <end position="27"/>
    </location>
</feature>
<name>A0A3E4R7S8_BACUN</name>
<dbReference type="Pfam" id="PF01076">
    <property type="entry name" value="Mob_Pre"/>
    <property type="match status" value="1"/>
</dbReference>
<dbReference type="AlphaFoldDB" id="A0A3E4R7S8"/>
<dbReference type="InterPro" id="IPR001668">
    <property type="entry name" value="Mob_Pre"/>
</dbReference>
<dbReference type="NCBIfam" id="NF041497">
    <property type="entry name" value="MobV"/>
    <property type="match status" value="1"/>
</dbReference>
<evidence type="ECO:0000256" key="2">
    <source>
        <dbReference type="SAM" id="MobiDB-lite"/>
    </source>
</evidence>